<accession>A0A1D2A119</accession>
<keyword evidence="1" id="KW-0808">Transferase</keyword>
<keyword evidence="2" id="KW-0012">Acyltransferase</keyword>
<dbReference type="EMBL" id="GDKF01005722">
    <property type="protein sequence ID" value="JAT72900.1"/>
    <property type="molecule type" value="Transcribed_RNA"/>
</dbReference>
<dbReference type="InterPro" id="IPR050832">
    <property type="entry name" value="Bact_Acetyltransf"/>
</dbReference>
<dbReference type="InterPro" id="IPR000182">
    <property type="entry name" value="GNAT_dom"/>
</dbReference>
<dbReference type="InterPro" id="IPR016181">
    <property type="entry name" value="Acyl_CoA_acyltransferase"/>
</dbReference>
<gene>
    <name evidence="4" type="ORF">g.100672</name>
</gene>
<evidence type="ECO:0000256" key="2">
    <source>
        <dbReference type="ARBA" id="ARBA00023315"/>
    </source>
</evidence>
<protein>
    <recommendedName>
        <fullName evidence="3">N-acetyltransferase domain-containing protein</fullName>
    </recommendedName>
</protein>
<dbReference type="GO" id="GO:0016747">
    <property type="term" value="F:acyltransferase activity, transferring groups other than amino-acyl groups"/>
    <property type="evidence" value="ECO:0007669"/>
    <property type="project" value="InterPro"/>
</dbReference>
<dbReference type="Pfam" id="PF00583">
    <property type="entry name" value="Acetyltransf_1"/>
    <property type="match status" value="1"/>
</dbReference>
<dbReference type="CDD" id="cd04301">
    <property type="entry name" value="NAT_SF"/>
    <property type="match status" value="1"/>
</dbReference>
<organism evidence="4">
    <name type="scientific">Auxenochlorella protothecoides</name>
    <name type="common">Green microalga</name>
    <name type="synonym">Chlorella protothecoides</name>
    <dbReference type="NCBI Taxonomy" id="3075"/>
    <lineage>
        <taxon>Eukaryota</taxon>
        <taxon>Viridiplantae</taxon>
        <taxon>Chlorophyta</taxon>
        <taxon>core chlorophytes</taxon>
        <taxon>Trebouxiophyceae</taxon>
        <taxon>Chlorellales</taxon>
        <taxon>Chlorellaceae</taxon>
        <taxon>Auxenochlorella</taxon>
    </lineage>
</organism>
<reference evidence="4" key="1">
    <citation type="submission" date="2015-08" db="EMBL/GenBank/DDBJ databases">
        <authorList>
            <person name="Babu N.S."/>
            <person name="Beckwith C.J."/>
            <person name="Beseler K.G."/>
            <person name="Brison A."/>
            <person name="Carone J.V."/>
            <person name="Caskin T.P."/>
            <person name="Diamond M."/>
            <person name="Durham M.E."/>
            <person name="Foxe J.M."/>
            <person name="Go M."/>
            <person name="Henderson B.A."/>
            <person name="Jones I.B."/>
            <person name="McGettigan J.A."/>
            <person name="Micheletti S.J."/>
            <person name="Nasrallah M.E."/>
            <person name="Ortiz D."/>
            <person name="Piller C.R."/>
            <person name="Privatt S.R."/>
            <person name="Schneider S.L."/>
            <person name="Sharp S."/>
            <person name="Smith T.C."/>
            <person name="Stanton J.D."/>
            <person name="Ullery H.E."/>
            <person name="Wilson R.J."/>
            <person name="Serrano M.G."/>
            <person name="Buck G."/>
            <person name="Lee V."/>
            <person name="Wang Y."/>
            <person name="Carvalho R."/>
            <person name="Voegtly L."/>
            <person name="Shi R."/>
            <person name="Duckworth R."/>
            <person name="Johnson A."/>
            <person name="Loviza R."/>
            <person name="Walstead R."/>
            <person name="Shah Z."/>
            <person name="Kiflezghi M."/>
            <person name="Wade K."/>
            <person name="Ball S.L."/>
            <person name="Bradley K.W."/>
            <person name="Asai D.J."/>
            <person name="Bowman C.A."/>
            <person name="Russell D.A."/>
            <person name="Pope W.H."/>
            <person name="Jacobs-Sera D."/>
            <person name="Hendrix R.W."/>
            <person name="Hatfull G.F."/>
        </authorList>
    </citation>
    <scope>NUCLEOTIDE SEQUENCE</scope>
</reference>
<name>A0A1D2A119_AUXPR</name>
<evidence type="ECO:0000256" key="1">
    <source>
        <dbReference type="ARBA" id="ARBA00022679"/>
    </source>
</evidence>
<evidence type="ECO:0000313" key="4">
    <source>
        <dbReference type="EMBL" id="JAT72900.1"/>
    </source>
</evidence>
<dbReference type="SUPFAM" id="SSF55729">
    <property type="entry name" value="Acyl-CoA N-acyltransferases (Nat)"/>
    <property type="match status" value="1"/>
</dbReference>
<dbReference type="AlphaFoldDB" id="A0A1D2A119"/>
<dbReference type="PANTHER" id="PTHR43877">
    <property type="entry name" value="AMINOALKYLPHOSPHONATE N-ACETYLTRANSFERASE-RELATED-RELATED"/>
    <property type="match status" value="1"/>
</dbReference>
<feature type="domain" description="N-acetyltransferase" evidence="3">
    <location>
        <begin position="10"/>
        <end position="158"/>
    </location>
</feature>
<dbReference type="Gene3D" id="3.40.630.30">
    <property type="match status" value="1"/>
</dbReference>
<dbReference type="PROSITE" id="PS51186">
    <property type="entry name" value="GNAT"/>
    <property type="match status" value="1"/>
</dbReference>
<proteinExistence type="predicted"/>
<evidence type="ECO:0000259" key="3">
    <source>
        <dbReference type="PROSITE" id="PS51186"/>
    </source>
</evidence>
<dbReference type="PANTHER" id="PTHR43877:SF2">
    <property type="entry name" value="AMINOALKYLPHOSPHONATE N-ACETYLTRANSFERASE-RELATED"/>
    <property type="match status" value="1"/>
</dbReference>
<sequence>MMATPCLPGLVIRPATDKDIDTIARYGAAIAQETEDLTLETKVITAGVAAAIADPSKARYLIAEVDGAPVGSLMLQKEWSDWRNAEYWWIHSVYVVQDHRGTGTFKAMYEYVEKEAREAGAAGLKLYTETTNERAQKAYTKMGMENHALVFENVWLKH</sequence>